<dbReference type="PANTHER" id="PTHR43719">
    <property type="entry name" value="TWO-COMPONENT HISTIDINE KINASE"/>
    <property type="match status" value="1"/>
</dbReference>
<feature type="compositionally biased region" description="Polar residues" evidence="3">
    <location>
        <begin position="1"/>
        <end position="13"/>
    </location>
</feature>
<keyword evidence="1 2" id="KW-0597">Phosphoprotein</keyword>
<dbReference type="SUPFAM" id="SSF47384">
    <property type="entry name" value="Homodimeric domain of signal transducing histidine kinase"/>
    <property type="match status" value="1"/>
</dbReference>
<dbReference type="InterPro" id="IPR005467">
    <property type="entry name" value="His_kinase_dom"/>
</dbReference>
<evidence type="ECO:0000256" key="1">
    <source>
        <dbReference type="ARBA" id="ARBA00022553"/>
    </source>
</evidence>
<dbReference type="CDD" id="cd17546">
    <property type="entry name" value="REC_hyHK_CKI1_RcsC-like"/>
    <property type="match status" value="1"/>
</dbReference>
<evidence type="ECO:0000259" key="5">
    <source>
        <dbReference type="PROSITE" id="PS50110"/>
    </source>
</evidence>
<feature type="compositionally biased region" description="Low complexity" evidence="3">
    <location>
        <begin position="437"/>
        <end position="450"/>
    </location>
</feature>
<dbReference type="CDD" id="cd00130">
    <property type="entry name" value="PAS"/>
    <property type="match status" value="1"/>
</dbReference>
<dbReference type="Gene3D" id="3.30.450.20">
    <property type="entry name" value="PAS domain"/>
    <property type="match status" value="2"/>
</dbReference>
<dbReference type="GO" id="GO:0006355">
    <property type="term" value="P:regulation of DNA-templated transcription"/>
    <property type="evidence" value="ECO:0007669"/>
    <property type="project" value="InterPro"/>
</dbReference>
<feature type="domain" description="Histidine kinase" evidence="4">
    <location>
        <begin position="1024"/>
        <end position="1295"/>
    </location>
</feature>
<dbReference type="Pfam" id="PF00512">
    <property type="entry name" value="HisKA"/>
    <property type="match status" value="1"/>
</dbReference>
<feature type="compositionally biased region" description="Polar residues" evidence="3">
    <location>
        <begin position="220"/>
        <end position="232"/>
    </location>
</feature>
<dbReference type="Gene3D" id="3.30.565.10">
    <property type="entry name" value="Histidine kinase-like ATPase, C-terminal domain"/>
    <property type="match status" value="1"/>
</dbReference>
<evidence type="ECO:0000259" key="4">
    <source>
        <dbReference type="PROSITE" id="PS50109"/>
    </source>
</evidence>
<keyword evidence="8" id="KW-1185">Reference proteome</keyword>
<evidence type="ECO:0000259" key="6">
    <source>
        <dbReference type="PROSITE" id="PS50112"/>
    </source>
</evidence>
<reference evidence="7" key="1">
    <citation type="submission" date="2022-11" db="EMBL/GenBank/DDBJ databases">
        <title>Chromosomal genome sequence assembly and mating type (MAT) locus characterization of the leprose asexual lichenized fungus Lepraria neglecta (Nyl.) Erichsen.</title>
        <authorList>
            <person name="Allen J.L."/>
            <person name="Pfeffer B."/>
        </authorList>
    </citation>
    <scope>NUCLEOTIDE SEQUENCE</scope>
    <source>
        <strain evidence="7">Allen 5258</strain>
    </source>
</reference>
<organism evidence="7 8">
    <name type="scientific">Lepraria neglecta</name>
    <dbReference type="NCBI Taxonomy" id="209136"/>
    <lineage>
        <taxon>Eukaryota</taxon>
        <taxon>Fungi</taxon>
        <taxon>Dikarya</taxon>
        <taxon>Ascomycota</taxon>
        <taxon>Pezizomycotina</taxon>
        <taxon>Lecanoromycetes</taxon>
        <taxon>OSLEUM clade</taxon>
        <taxon>Lecanoromycetidae</taxon>
        <taxon>Lecanorales</taxon>
        <taxon>Lecanorineae</taxon>
        <taxon>Stereocaulaceae</taxon>
        <taxon>Lepraria</taxon>
    </lineage>
</organism>
<dbReference type="InterPro" id="IPR011006">
    <property type="entry name" value="CheY-like_superfamily"/>
</dbReference>
<protein>
    <submittedName>
        <fullName evidence="7">Uncharacterized protein</fullName>
    </submittedName>
</protein>
<evidence type="ECO:0000256" key="3">
    <source>
        <dbReference type="SAM" id="MobiDB-lite"/>
    </source>
</evidence>
<dbReference type="Pfam" id="PF00989">
    <property type="entry name" value="PAS"/>
    <property type="match status" value="1"/>
</dbReference>
<dbReference type="PROSITE" id="PS50112">
    <property type="entry name" value="PAS"/>
    <property type="match status" value="1"/>
</dbReference>
<dbReference type="InterPro" id="IPR036890">
    <property type="entry name" value="HATPase_C_sf"/>
</dbReference>
<accession>A0AAD9Z119</accession>
<dbReference type="Gene3D" id="3.40.50.2300">
    <property type="match status" value="1"/>
</dbReference>
<dbReference type="InterPro" id="IPR003594">
    <property type="entry name" value="HATPase_dom"/>
</dbReference>
<dbReference type="PANTHER" id="PTHR43719:SF30">
    <property type="entry name" value="TWO-COMPONENT SYSTEM RESPONSE REGULATOR"/>
    <property type="match status" value="1"/>
</dbReference>
<dbReference type="NCBIfam" id="TIGR00229">
    <property type="entry name" value="sensory_box"/>
    <property type="match status" value="1"/>
</dbReference>
<dbReference type="PROSITE" id="PS50109">
    <property type="entry name" value="HIS_KIN"/>
    <property type="match status" value="1"/>
</dbReference>
<sequence>MNVFQSIFTAPNTRENKEKESKESTSPSFGKRSRTLSTARPKLHNLSNQSIPRPTHAPTVTSELFQPTQSTTWPPSLRSDLLQQVGEPVSTAGKKRASSRVSPHLSTASGPPPSKKPDRRHRSRRKLHSSALARTSPDDKLPAGLLFFSYQPSQRPSLPYRLSSSEAGARMLSKANKEDTGGVRTLKLARGSVNVGSPSRPSGARTPSGSGRSYLGLSSKPKSPGNTEKSNGLNMLNQVGIVELLEQDERPTFILDLGDQHNFEPGPLKIFFANTSLRALPPILDRITGKTGQESPGLTATTAFSDFKAWAMSFVKDYEPLDVALPSFFYAGATWTSCCLRKRFRVIKGVPGSAKASFASNPPSIGFPSSSSVGKENDVFTDARAERVESIEEEPQDYFGNANRSLRDDEYRMSMGSQRSNDPRETDVPPNPKIGMLPAGSASWSGSGASSPLSSRNGEAILRAASAGNVDHFDIIPQNELGFFDWTRLPNTPALPRHIQFTRSIDWASTSLGPIEDWPAELRSMCNLIMASPHPAAMYWGPDLIAIYNEAYILLAGQKHPQLMGQSYRKAWAEIWDSVEGVFHTAITTGQATMKDDDCLFIQRAFSEGHLEETYFSWSIIPLVGADGSVVGLYNPAFEKTRRKVAERRMLTLREVGEKTASARDLKSFWQQCLKGIDHNEYDSPFVLLYSISDDPDSDTSSMHSNSHISNMGVKQCILEGSLGIPTGHPAAAPYVDLKSGTEYFAQVFREAIKTDQPILLSVEDGTLDAGLLEGLEWRGFGDECTSAVCCPVHLTGGDSTLGFLVMGVNPRRPYDDDYSLYVQLLSRQLATAMASVVLFEEEIARGRRAAKLAAQDRIELSEQLAVRTQQAVESETKFTRMAEFAPVGIFIADSMGKITYLNDKWYEITEVPRGLEGTDEWMNSITIEDRENVRKLWLDLVHNAIPMHAEIRFNTTWIDQNGNKGDTWVLASAFPETGEDGKVEVIFGCITDISQQKWAEHFEKRRMEEAVEMKRQQENFIDITSHEMRNPLSAILQCADEITTSLTDLQANGFPQGATAELVKNAIDASGIIALCAQHQKRIVDDILTLSKLDSALLLVTPCDVQPMTVVQRALKMFDGEVHTADIKLNFQVDSSIQKLGVEWVRLDPSRLLQVLINLTTNAIKFTTTQEKRVINVTLAASLERPNKEGNIVSYFPTRSKRKDLTKSPDWGTGNKVYLHFAVQDTGRGLSDDEKKLLFIRFSQTSPRTHVQYGGSGLGLFISRELVELQGGEIGVASKSGEGSTFAFYIKARRSTAPKDEMEQFPGAATRKAPAGKHAPLPTSLRSSAQPSESTHTSTTSLPQRPAPKDSLKILIVEDNLVNQKVLSRQLKNLGCVVHLANHGGECLDRLRESTFWKGKGGEGIEISVILMDQEMPVMDGLTCTKEIRKLEANGDVTSHVPIIAVTANARSEQIDTALDFGMDDVVSKPFRIVDLIPKVEELTDKYPYPRKGGTGQG</sequence>
<feature type="region of interest" description="Disordered" evidence="3">
    <location>
        <begin position="174"/>
        <end position="232"/>
    </location>
</feature>
<feature type="domain" description="PAS" evidence="6">
    <location>
        <begin position="875"/>
        <end position="910"/>
    </location>
</feature>
<dbReference type="InterPro" id="IPR058846">
    <property type="entry name" value="PAS-like"/>
</dbReference>
<comment type="caution">
    <text evidence="7">The sequence shown here is derived from an EMBL/GenBank/DDBJ whole genome shotgun (WGS) entry which is preliminary data.</text>
</comment>
<dbReference type="InterPro" id="IPR000014">
    <property type="entry name" value="PAS"/>
</dbReference>
<dbReference type="SMART" id="SM00448">
    <property type="entry name" value="REC"/>
    <property type="match status" value="1"/>
</dbReference>
<dbReference type="InterPro" id="IPR001789">
    <property type="entry name" value="Sig_transdc_resp-reg_receiver"/>
</dbReference>
<feature type="compositionally biased region" description="Basic residues" evidence="3">
    <location>
        <begin position="117"/>
        <end position="128"/>
    </location>
</feature>
<dbReference type="Pfam" id="PF00072">
    <property type="entry name" value="Response_reg"/>
    <property type="match status" value="1"/>
</dbReference>
<evidence type="ECO:0000313" key="7">
    <source>
        <dbReference type="EMBL" id="KAK3168392.1"/>
    </source>
</evidence>
<dbReference type="SMART" id="SM00388">
    <property type="entry name" value="HisKA"/>
    <property type="match status" value="1"/>
</dbReference>
<feature type="region of interest" description="Disordered" evidence="3">
    <location>
        <begin position="409"/>
        <end position="450"/>
    </location>
</feature>
<feature type="compositionally biased region" description="Polar residues" evidence="3">
    <location>
        <begin position="1325"/>
        <end position="1344"/>
    </location>
</feature>
<dbReference type="SUPFAM" id="SSF52172">
    <property type="entry name" value="CheY-like"/>
    <property type="match status" value="1"/>
</dbReference>
<dbReference type="Pfam" id="PF26131">
    <property type="entry name" value="PAS-like"/>
    <property type="match status" value="1"/>
</dbReference>
<dbReference type="EMBL" id="JASNWA010000010">
    <property type="protein sequence ID" value="KAK3168392.1"/>
    <property type="molecule type" value="Genomic_DNA"/>
</dbReference>
<evidence type="ECO:0000313" key="8">
    <source>
        <dbReference type="Proteomes" id="UP001276659"/>
    </source>
</evidence>
<dbReference type="InterPro" id="IPR050956">
    <property type="entry name" value="2C_system_His_kinase"/>
</dbReference>
<dbReference type="InterPro" id="IPR036097">
    <property type="entry name" value="HisK_dim/P_sf"/>
</dbReference>
<feature type="compositionally biased region" description="Polar residues" evidence="3">
    <location>
        <begin position="45"/>
        <end position="74"/>
    </location>
</feature>
<dbReference type="InterPro" id="IPR003661">
    <property type="entry name" value="HisK_dim/P_dom"/>
</dbReference>
<evidence type="ECO:0000256" key="2">
    <source>
        <dbReference type="PROSITE-ProRule" id="PRU00169"/>
    </source>
</evidence>
<dbReference type="Proteomes" id="UP001276659">
    <property type="component" value="Unassembled WGS sequence"/>
</dbReference>
<dbReference type="SUPFAM" id="SSF55874">
    <property type="entry name" value="ATPase domain of HSP90 chaperone/DNA topoisomerase II/histidine kinase"/>
    <property type="match status" value="1"/>
</dbReference>
<feature type="region of interest" description="Disordered" evidence="3">
    <location>
        <begin position="1"/>
        <end position="142"/>
    </location>
</feature>
<dbReference type="CDD" id="cd00082">
    <property type="entry name" value="HisKA"/>
    <property type="match status" value="1"/>
</dbReference>
<dbReference type="PROSITE" id="PS50110">
    <property type="entry name" value="RESPONSE_REGULATORY"/>
    <property type="match status" value="1"/>
</dbReference>
<dbReference type="GO" id="GO:0000155">
    <property type="term" value="F:phosphorelay sensor kinase activity"/>
    <property type="evidence" value="ECO:0007669"/>
    <property type="project" value="InterPro"/>
</dbReference>
<feature type="compositionally biased region" description="Low complexity" evidence="3">
    <location>
        <begin position="208"/>
        <end position="219"/>
    </location>
</feature>
<feature type="compositionally biased region" description="Polar residues" evidence="3">
    <location>
        <begin position="99"/>
        <end position="109"/>
    </location>
</feature>
<feature type="compositionally biased region" description="Basic and acidic residues" evidence="3">
    <location>
        <begin position="14"/>
        <end position="23"/>
    </location>
</feature>
<dbReference type="InterPro" id="IPR035965">
    <property type="entry name" value="PAS-like_dom_sf"/>
</dbReference>
<dbReference type="Gene3D" id="1.10.287.130">
    <property type="match status" value="1"/>
</dbReference>
<dbReference type="InterPro" id="IPR013767">
    <property type="entry name" value="PAS_fold"/>
</dbReference>
<proteinExistence type="predicted"/>
<dbReference type="InterPro" id="IPR004358">
    <property type="entry name" value="Sig_transdc_His_kin-like_C"/>
</dbReference>
<feature type="domain" description="Response regulatory" evidence="5">
    <location>
        <begin position="1354"/>
        <end position="1485"/>
    </location>
</feature>
<dbReference type="SMART" id="SM00387">
    <property type="entry name" value="HATPase_c"/>
    <property type="match status" value="1"/>
</dbReference>
<gene>
    <name evidence="7" type="ORF">OEA41_004839</name>
</gene>
<name>A0AAD9Z119_9LECA</name>
<feature type="region of interest" description="Disordered" evidence="3">
    <location>
        <begin position="1300"/>
        <end position="1348"/>
    </location>
</feature>
<dbReference type="Pfam" id="PF02518">
    <property type="entry name" value="HATPase_c"/>
    <property type="match status" value="1"/>
</dbReference>
<dbReference type="PRINTS" id="PR00344">
    <property type="entry name" value="BCTRLSENSOR"/>
</dbReference>
<dbReference type="SUPFAM" id="SSF55785">
    <property type="entry name" value="PYP-like sensor domain (PAS domain)"/>
    <property type="match status" value="1"/>
</dbReference>
<feature type="modified residue" description="4-aspartylphosphate" evidence="2">
    <location>
        <position position="1414"/>
    </location>
</feature>